<name>X1J4U4_9ZZZZ</name>
<comment type="caution">
    <text evidence="1">The sequence shown here is derived from an EMBL/GenBank/DDBJ whole genome shotgun (WGS) entry which is preliminary data.</text>
</comment>
<sequence length="49" mass="5873">IINNANIYQRLICRIISTYKREYPTEGNKRIRGKTQSNFLEKVEINFLI</sequence>
<gene>
    <name evidence="1" type="ORF">S03H2_65714</name>
</gene>
<protein>
    <submittedName>
        <fullName evidence="1">Uncharacterized protein</fullName>
    </submittedName>
</protein>
<dbReference type="EMBL" id="BARU01042824">
    <property type="protein sequence ID" value="GAH76500.1"/>
    <property type="molecule type" value="Genomic_DNA"/>
</dbReference>
<feature type="non-terminal residue" evidence="1">
    <location>
        <position position="1"/>
    </location>
</feature>
<dbReference type="AlphaFoldDB" id="X1J4U4"/>
<reference evidence="1" key="1">
    <citation type="journal article" date="2014" name="Front. Microbiol.">
        <title>High frequency of phylogenetically diverse reductive dehalogenase-homologous genes in deep subseafloor sedimentary metagenomes.</title>
        <authorList>
            <person name="Kawai M."/>
            <person name="Futagami T."/>
            <person name="Toyoda A."/>
            <person name="Takaki Y."/>
            <person name="Nishi S."/>
            <person name="Hori S."/>
            <person name="Arai W."/>
            <person name="Tsubouchi T."/>
            <person name="Morono Y."/>
            <person name="Uchiyama I."/>
            <person name="Ito T."/>
            <person name="Fujiyama A."/>
            <person name="Inagaki F."/>
            <person name="Takami H."/>
        </authorList>
    </citation>
    <scope>NUCLEOTIDE SEQUENCE</scope>
    <source>
        <strain evidence="1">Expedition CK06-06</strain>
    </source>
</reference>
<accession>X1J4U4</accession>
<proteinExistence type="predicted"/>
<organism evidence="1">
    <name type="scientific">marine sediment metagenome</name>
    <dbReference type="NCBI Taxonomy" id="412755"/>
    <lineage>
        <taxon>unclassified sequences</taxon>
        <taxon>metagenomes</taxon>
        <taxon>ecological metagenomes</taxon>
    </lineage>
</organism>
<evidence type="ECO:0000313" key="1">
    <source>
        <dbReference type="EMBL" id="GAH76500.1"/>
    </source>
</evidence>